<dbReference type="EMBL" id="JAUSRA010000001">
    <property type="protein sequence ID" value="MDP9794790.1"/>
    <property type="molecule type" value="Genomic_DNA"/>
</dbReference>
<dbReference type="Proteomes" id="UP001240984">
    <property type="component" value="Unassembled WGS sequence"/>
</dbReference>
<comment type="caution">
    <text evidence="1">The sequence shown here is derived from an EMBL/GenBank/DDBJ whole genome shotgun (WGS) entry which is preliminary data.</text>
</comment>
<evidence type="ECO:0000313" key="2">
    <source>
        <dbReference type="Proteomes" id="UP001240984"/>
    </source>
</evidence>
<dbReference type="RefSeq" id="WP_306830067.1">
    <property type="nucleotide sequence ID" value="NZ_JAUSRA010000001.1"/>
</dbReference>
<name>A0ABT9MTQ1_9ACTN</name>
<sequence length="61" mass="6287">MTCGCSVAGLSRPNGRRRRGAVRTCARCRRWSGPSAIAPHVPVTMTGASSCSVATPPGTTE</sequence>
<evidence type="ECO:0000313" key="1">
    <source>
        <dbReference type="EMBL" id="MDP9794790.1"/>
    </source>
</evidence>
<keyword evidence="2" id="KW-1185">Reference proteome</keyword>
<organism evidence="1 2">
    <name type="scientific">Catenuloplanes nepalensis</name>
    <dbReference type="NCBI Taxonomy" id="587533"/>
    <lineage>
        <taxon>Bacteria</taxon>
        <taxon>Bacillati</taxon>
        <taxon>Actinomycetota</taxon>
        <taxon>Actinomycetes</taxon>
        <taxon>Micromonosporales</taxon>
        <taxon>Micromonosporaceae</taxon>
        <taxon>Catenuloplanes</taxon>
    </lineage>
</organism>
<gene>
    <name evidence="1" type="ORF">J2S43_003302</name>
</gene>
<protein>
    <submittedName>
        <fullName evidence="1">Uncharacterized protein</fullName>
    </submittedName>
</protein>
<proteinExistence type="predicted"/>
<reference evidence="1 2" key="1">
    <citation type="submission" date="2023-07" db="EMBL/GenBank/DDBJ databases">
        <title>Sequencing the genomes of 1000 actinobacteria strains.</title>
        <authorList>
            <person name="Klenk H.-P."/>
        </authorList>
    </citation>
    <scope>NUCLEOTIDE SEQUENCE [LARGE SCALE GENOMIC DNA]</scope>
    <source>
        <strain evidence="1 2">DSM 44710</strain>
    </source>
</reference>
<accession>A0ABT9MTQ1</accession>